<keyword evidence="4" id="KW-0256">Endoplasmic reticulum</keyword>
<dbReference type="Pfam" id="PF00010">
    <property type="entry name" value="HLH"/>
    <property type="match status" value="1"/>
</dbReference>
<dbReference type="CDD" id="cd11394">
    <property type="entry name" value="bHLHzip_SREBP"/>
    <property type="match status" value="1"/>
</dbReference>
<evidence type="ECO:0000256" key="12">
    <source>
        <dbReference type="SAM" id="MobiDB-lite"/>
    </source>
</evidence>
<keyword evidence="11" id="KW-0175">Coiled coil</keyword>
<dbReference type="GO" id="GO:0046983">
    <property type="term" value="F:protein dimerization activity"/>
    <property type="evidence" value="ECO:0007669"/>
    <property type="project" value="InterPro"/>
</dbReference>
<keyword evidence="15" id="KW-1185">Reference proteome</keyword>
<keyword evidence="6" id="KW-0805">Transcription regulation</keyword>
<dbReference type="InterPro" id="IPR011598">
    <property type="entry name" value="bHLH_dom"/>
</dbReference>
<feature type="region of interest" description="Disordered" evidence="12">
    <location>
        <begin position="412"/>
        <end position="457"/>
    </location>
</feature>
<keyword evidence="5 13" id="KW-1133">Transmembrane helix</keyword>
<keyword evidence="7" id="KW-0238">DNA-binding</keyword>
<keyword evidence="3 13" id="KW-0812">Transmembrane</keyword>
<evidence type="ECO:0000256" key="7">
    <source>
        <dbReference type="ARBA" id="ARBA00023125"/>
    </source>
</evidence>
<reference evidence="16" key="1">
    <citation type="submission" date="2025-08" db="UniProtKB">
        <authorList>
            <consortium name="RefSeq"/>
        </authorList>
    </citation>
    <scope>IDENTIFICATION</scope>
</reference>
<evidence type="ECO:0000259" key="14">
    <source>
        <dbReference type="PROSITE" id="PS50888"/>
    </source>
</evidence>
<evidence type="ECO:0000256" key="6">
    <source>
        <dbReference type="ARBA" id="ARBA00023015"/>
    </source>
</evidence>
<dbReference type="RefSeq" id="XP_022108491.1">
    <property type="nucleotide sequence ID" value="XM_022252799.1"/>
</dbReference>
<feature type="domain" description="BHLH" evidence="14">
    <location>
        <begin position="338"/>
        <end position="388"/>
    </location>
</feature>
<dbReference type="InterPro" id="IPR036638">
    <property type="entry name" value="HLH_DNA-bd_sf"/>
</dbReference>
<dbReference type="AlphaFoldDB" id="A0A8B7ZY53"/>
<protein>
    <submittedName>
        <fullName evidence="16">Sterol regulatory element-binding protein 1-like isoform X1</fullName>
    </submittedName>
</protein>
<dbReference type="GeneID" id="110988878"/>
<evidence type="ECO:0000256" key="2">
    <source>
        <dbReference type="ARBA" id="ARBA00004477"/>
    </source>
</evidence>
<dbReference type="GO" id="GO:0005634">
    <property type="term" value="C:nucleus"/>
    <property type="evidence" value="ECO:0007669"/>
    <property type="project" value="UniProtKB-SubCell"/>
</dbReference>
<feature type="transmembrane region" description="Helical" evidence="13">
    <location>
        <begin position="487"/>
        <end position="506"/>
    </location>
</feature>
<evidence type="ECO:0000256" key="13">
    <source>
        <dbReference type="SAM" id="Phobius"/>
    </source>
</evidence>
<dbReference type="SMART" id="SM00353">
    <property type="entry name" value="HLH"/>
    <property type="match status" value="1"/>
</dbReference>
<evidence type="ECO:0000256" key="9">
    <source>
        <dbReference type="ARBA" id="ARBA00023163"/>
    </source>
</evidence>
<evidence type="ECO:0000256" key="8">
    <source>
        <dbReference type="ARBA" id="ARBA00023136"/>
    </source>
</evidence>
<feature type="transmembrane region" description="Helical" evidence="13">
    <location>
        <begin position="537"/>
        <end position="565"/>
    </location>
</feature>
<name>A0A8B7ZY53_ACAPL</name>
<feature type="region of interest" description="Disordered" evidence="12">
    <location>
        <begin position="187"/>
        <end position="220"/>
    </location>
</feature>
<dbReference type="KEGG" id="aplc:110988878"/>
<organism evidence="15 16">
    <name type="scientific">Acanthaster planci</name>
    <name type="common">Crown-of-thorns starfish</name>
    <dbReference type="NCBI Taxonomy" id="133434"/>
    <lineage>
        <taxon>Eukaryota</taxon>
        <taxon>Metazoa</taxon>
        <taxon>Echinodermata</taxon>
        <taxon>Eleutherozoa</taxon>
        <taxon>Asterozoa</taxon>
        <taxon>Asteroidea</taxon>
        <taxon>Valvatacea</taxon>
        <taxon>Valvatida</taxon>
        <taxon>Acanthasteridae</taxon>
        <taxon>Acanthaster</taxon>
    </lineage>
</organism>
<sequence>MADQLQQWLFSSDPLGDLDPNLQSPGGSDVLLDDIDDVIKYECPDDSLLLDTSLGSANINDSGFLSPDSHFDMLLTSQASRLQDQQQQQQLSPVQVSPNQTVQPVVTQQIQSQLQVQQAEKEQLQNQLQQQQQQATVQIQQLLQQLQKQAQRQAQLQEQQKLQQQQQIQLQQQQQLQQQLSPTTPLTVQQIVPQSSTPSSPSTLSTVATSPVPTTSNTVTNKTVVASPTIQSLSLTPQVLQTSSSPQLTVQSPKIAVSPTKPAQPVTTSYQQVVVPTQIIKAESTKCVPVVSVTSASVHINDDGAVITSIPMVVDNDKLPISRLTSTRAEAPPPKKGEKRTAHNAIEKRYRSSINSKIQELKQMVVGHDAKIQKSGILQKAIDHIKFLRNTVNKLKQENMVLRVQAEKTNPSNTLLSDSIKVKTEPMTPPPSDTSSPLRSPISSTSDVSSPDMCEEEAMEQNFPYSEEDDFKTEPLSPSGLLDRTRLALCVFMFCFLALNPLGFLFDPAGSSTSTFDRPHGHGRTILAEEETIEQTWFQWLLSSCLVWFINAAVVIGFLAGVFIFGEPVTKSHSEASTTFWRHRKQADLDLARGDFAAAASQLRTCLTALGRPLPTSRLDLLSSLTWNLVRHVLNRLLIGRWLATLAGGLRRKREGEKCLDGKASARNGALVYHKLHQLHMAGYLTDGDLYAINMGLCAMNLAECTGDTISPATLTEIYVTQALCFKIRLGSRLQVFSRYFLSRARHIGAGGSELPSLQWLFHPMGYHFFLYGTWTCQPKESLYSIAGNPTDPLSFVSQAYREHLLEKAVYSLESPTSNPSSRKAKAESDPQCSETLQYLQLLSECSDAASTPRQAFAIGSNMSAASGADPVSKWWCNIVFVAVYWLLGDDAAAERLYSALECLPQQLHSTEDPLPKATQLAFKARKAFLSPDSNRKDPMLDECIYICNKSSAHLKSSLNYSGQQRCEKITQALQVLVCDWLLSTRTAVWQKQQGSSSVQVVPISPQELSSFQQDLSCIRKLSTSIKAAVPRVYVYQATARLMAGAHPAKTQQLLDRSLRRRVTNAYSSMKDDDEVTVSDRDRASALLMACRHLPFPLLSSPGQRERMLAEAARALEKIGDHRGLQDCQQMLRSLQNGGNNCNATVACC</sequence>
<feature type="compositionally biased region" description="Low complexity" evidence="12">
    <location>
        <begin position="433"/>
        <end position="452"/>
    </location>
</feature>
<proteinExistence type="predicted"/>
<evidence type="ECO:0000313" key="16">
    <source>
        <dbReference type="RefSeq" id="XP_022108491.1"/>
    </source>
</evidence>
<dbReference type="GO" id="GO:0000981">
    <property type="term" value="F:DNA-binding transcription factor activity, RNA polymerase II-specific"/>
    <property type="evidence" value="ECO:0007669"/>
    <property type="project" value="TreeGrafter"/>
</dbReference>
<keyword evidence="9" id="KW-0804">Transcription</keyword>
<evidence type="ECO:0000256" key="5">
    <source>
        <dbReference type="ARBA" id="ARBA00022989"/>
    </source>
</evidence>
<feature type="coiled-coil region" evidence="11">
    <location>
        <begin position="107"/>
        <end position="179"/>
    </location>
</feature>
<keyword evidence="8 13" id="KW-0472">Membrane</keyword>
<gene>
    <name evidence="16" type="primary">LOC110988878</name>
</gene>
<dbReference type="PANTHER" id="PTHR46062">
    <property type="entry name" value="STEROL REGULATORY ELEMENT-BINDING PROTEIN"/>
    <property type="match status" value="1"/>
</dbReference>
<dbReference type="Gene3D" id="4.10.280.10">
    <property type="entry name" value="Helix-loop-helix DNA-binding domain"/>
    <property type="match status" value="1"/>
</dbReference>
<evidence type="ECO:0000313" key="15">
    <source>
        <dbReference type="Proteomes" id="UP000694845"/>
    </source>
</evidence>
<dbReference type="PROSITE" id="PS50888">
    <property type="entry name" value="BHLH"/>
    <property type="match status" value="1"/>
</dbReference>
<feature type="coiled-coil region" evidence="11">
    <location>
        <begin position="378"/>
        <end position="405"/>
    </location>
</feature>
<dbReference type="GO" id="GO:0005789">
    <property type="term" value="C:endoplasmic reticulum membrane"/>
    <property type="evidence" value="ECO:0007669"/>
    <property type="project" value="UniProtKB-SubCell"/>
</dbReference>
<comment type="subcellular location">
    <subcellularLocation>
        <location evidence="2">Endoplasmic reticulum membrane</location>
        <topology evidence="2">Multi-pass membrane protein</topology>
    </subcellularLocation>
    <subcellularLocation>
        <location evidence="1">Nucleus</location>
    </subcellularLocation>
</comment>
<evidence type="ECO:0000256" key="1">
    <source>
        <dbReference type="ARBA" id="ARBA00004123"/>
    </source>
</evidence>
<dbReference type="GO" id="GO:0000978">
    <property type="term" value="F:RNA polymerase II cis-regulatory region sequence-specific DNA binding"/>
    <property type="evidence" value="ECO:0007669"/>
    <property type="project" value="TreeGrafter"/>
</dbReference>
<evidence type="ECO:0000256" key="4">
    <source>
        <dbReference type="ARBA" id="ARBA00022824"/>
    </source>
</evidence>
<evidence type="ECO:0000256" key="11">
    <source>
        <dbReference type="SAM" id="Coils"/>
    </source>
</evidence>
<dbReference type="Proteomes" id="UP000694845">
    <property type="component" value="Unplaced"/>
</dbReference>
<evidence type="ECO:0000256" key="3">
    <source>
        <dbReference type="ARBA" id="ARBA00022692"/>
    </source>
</evidence>
<keyword evidence="10" id="KW-0539">Nucleus</keyword>
<dbReference type="PANTHER" id="PTHR46062:SF1">
    <property type="entry name" value="LP12374P"/>
    <property type="match status" value="1"/>
</dbReference>
<accession>A0A8B7ZY53</accession>
<dbReference type="SUPFAM" id="SSF47459">
    <property type="entry name" value="HLH, helix-loop-helix DNA-binding domain"/>
    <property type="match status" value="1"/>
</dbReference>
<evidence type="ECO:0000256" key="10">
    <source>
        <dbReference type="ARBA" id="ARBA00023242"/>
    </source>
</evidence>
<dbReference type="OrthoDB" id="2133190at2759"/>